<evidence type="ECO:0000256" key="8">
    <source>
        <dbReference type="SAM" id="Phobius"/>
    </source>
</evidence>
<feature type="transmembrane region" description="Helical" evidence="8">
    <location>
        <begin position="80"/>
        <end position="98"/>
    </location>
</feature>
<dbReference type="PANTHER" id="PTHR48086">
    <property type="entry name" value="SODIUM/PROLINE SYMPORTER-RELATED"/>
    <property type="match status" value="1"/>
</dbReference>
<name>A0A7D3Y3W8_9BACT</name>
<feature type="transmembrane region" description="Helical" evidence="8">
    <location>
        <begin position="119"/>
        <end position="139"/>
    </location>
</feature>
<dbReference type="GO" id="GO:0005886">
    <property type="term" value="C:plasma membrane"/>
    <property type="evidence" value="ECO:0007669"/>
    <property type="project" value="TreeGrafter"/>
</dbReference>
<feature type="transmembrane region" description="Helical" evidence="8">
    <location>
        <begin position="274"/>
        <end position="299"/>
    </location>
</feature>
<evidence type="ECO:0000313" key="9">
    <source>
        <dbReference type="EMBL" id="QKG79609.1"/>
    </source>
</evidence>
<evidence type="ECO:0000256" key="2">
    <source>
        <dbReference type="ARBA" id="ARBA00006434"/>
    </source>
</evidence>
<keyword evidence="6 8" id="KW-0472">Membrane</keyword>
<dbReference type="RefSeq" id="WP_173073512.1">
    <property type="nucleotide sequence ID" value="NZ_CP041345.1"/>
</dbReference>
<dbReference type="CDD" id="cd10322">
    <property type="entry name" value="SLC5sbd"/>
    <property type="match status" value="1"/>
</dbReference>
<evidence type="ECO:0000256" key="6">
    <source>
        <dbReference type="ARBA" id="ARBA00023136"/>
    </source>
</evidence>
<dbReference type="Pfam" id="PF00474">
    <property type="entry name" value="SSF"/>
    <property type="match status" value="1"/>
</dbReference>
<dbReference type="PROSITE" id="PS50283">
    <property type="entry name" value="NA_SOLUT_SYMP_3"/>
    <property type="match status" value="1"/>
</dbReference>
<evidence type="ECO:0000313" key="10">
    <source>
        <dbReference type="Proteomes" id="UP000500961"/>
    </source>
</evidence>
<dbReference type="KEGG" id="ttz:FHG85_04810"/>
<dbReference type="PANTHER" id="PTHR48086:SF7">
    <property type="entry name" value="SODIUM-SOLUTE SYMPORTER-RELATED"/>
    <property type="match status" value="1"/>
</dbReference>
<comment type="similarity">
    <text evidence="2 7">Belongs to the sodium:solute symporter (SSF) (TC 2.A.21) family.</text>
</comment>
<keyword evidence="5 8" id="KW-1133">Transmembrane helix</keyword>
<proteinExistence type="inferred from homology"/>
<evidence type="ECO:0000256" key="3">
    <source>
        <dbReference type="ARBA" id="ARBA00022448"/>
    </source>
</evidence>
<feature type="transmembrane region" description="Helical" evidence="8">
    <location>
        <begin position="372"/>
        <end position="391"/>
    </location>
</feature>
<feature type="transmembrane region" description="Helical" evidence="8">
    <location>
        <begin position="403"/>
        <end position="423"/>
    </location>
</feature>
<keyword evidence="10" id="KW-1185">Reference proteome</keyword>
<comment type="subcellular location">
    <subcellularLocation>
        <location evidence="1">Membrane</location>
        <topology evidence="1">Multi-pass membrane protein</topology>
    </subcellularLocation>
</comment>
<dbReference type="InterPro" id="IPR038377">
    <property type="entry name" value="Na/Glc_symporter_sf"/>
</dbReference>
<dbReference type="Gene3D" id="1.20.1730.10">
    <property type="entry name" value="Sodium/glucose cotransporter"/>
    <property type="match status" value="1"/>
</dbReference>
<feature type="transmembrane region" description="Helical" evidence="8">
    <location>
        <begin position="319"/>
        <end position="351"/>
    </location>
</feature>
<dbReference type="InterPro" id="IPR001734">
    <property type="entry name" value="Na/solute_symporter"/>
</dbReference>
<evidence type="ECO:0000256" key="1">
    <source>
        <dbReference type="ARBA" id="ARBA00004141"/>
    </source>
</evidence>
<evidence type="ECO:0000256" key="5">
    <source>
        <dbReference type="ARBA" id="ARBA00022989"/>
    </source>
</evidence>
<feature type="transmembrane region" description="Helical" evidence="8">
    <location>
        <begin position="235"/>
        <end position="253"/>
    </location>
</feature>
<feature type="transmembrane region" description="Helical" evidence="8">
    <location>
        <begin position="151"/>
        <end position="172"/>
    </location>
</feature>
<evidence type="ECO:0000256" key="4">
    <source>
        <dbReference type="ARBA" id="ARBA00022692"/>
    </source>
</evidence>
<gene>
    <name evidence="9" type="ORF">FHG85_04810</name>
</gene>
<protein>
    <submittedName>
        <fullName evidence="9">Sodium:solute symporter family protein</fullName>
    </submittedName>
</protein>
<sequence length="480" mass="50997">MEALLGNIYFWIVIAYFAIVVGVSFLTRKVASRSVADYLVAGRNLGILLCSVVVAAEWLGGMSTIGVSEKAFNKLSVEPILYNIATSLGMIIIGFTVAKHYRKNNVHTVSEMLEHLFGIHAKRVSAIAFLIAYITLAYVQLQTATSVMSSIFHIDWVYAVIIAAGVITLYTYVGGMHALAITSVLHIGVMFIGIGIATVIGVTKIGGFGHLQELLTAKGATGSIYNPFGVSLGDAFSLLLGGVLGGMAAQASIQPIFAARTPEVAKKAAILSSAYIAPFGIMSALLGLIAATGIFNVGAGTEGFTAKLAMTNLLVNPEFIHPLLGGLALAGILAAILSTVGPVNFAVVTIATKDIYHGFINPEADEKKVLQIARRLVIIVSLITIPLALYFRAGVLDSAYVSYAIRAIGAIVIIAGIYLRGWIDVFTVKLAFIGGTIAVFVCILANKLGWFHLDKTYGAVIFSLLSILVGYIRRKYFVKA</sequence>
<dbReference type="GO" id="GO:0022857">
    <property type="term" value="F:transmembrane transporter activity"/>
    <property type="evidence" value="ECO:0007669"/>
    <property type="project" value="InterPro"/>
</dbReference>
<feature type="transmembrane region" description="Helical" evidence="8">
    <location>
        <begin position="38"/>
        <end position="60"/>
    </location>
</feature>
<feature type="transmembrane region" description="Helical" evidence="8">
    <location>
        <begin position="179"/>
        <end position="202"/>
    </location>
</feature>
<organism evidence="9 10">
    <name type="scientific">Tenuifilum thalassicum</name>
    <dbReference type="NCBI Taxonomy" id="2590900"/>
    <lineage>
        <taxon>Bacteria</taxon>
        <taxon>Pseudomonadati</taxon>
        <taxon>Bacteroidota</taxon>
        <taxon>Bacteroidia</taxon>
        <taxon>Bacteroidales</taxon>
        <taxon>Tenuifilaceae</taxon>
        <taxon>Tenuifilum</taxon>
    </lineage>
</organism>
<reference evidence="9 10" key="1">
    <citation type="submission" date="2019-07" db="EMBL/GenBank/DDBJ databases">
        <title>Thalassofilum flectens gen. nov., sp. nov., a novel moderate thermophilic anaerobe from a shallow sea hot spring in Kunashir Island (Russia), representing a new family in the order Bacteroidales, and proposal of Thalassofilacea fam. nov.</title>
        <authorList>
            <person name="Kochetkova T.V."/>
            <person name="Podosokorskaya O.A."/>
            <person name="Novikov A."/>
            <person name="Elcheninov A.G."/>
            <person name="Toshchakov S.V."/>
            <person name="Kublanov I.V."/>
        </authorList>
    </citation>
    <scope>NUCLEOTIDE SEQUENCE [LARGE SCALE GENOMIC DNA]</scope>
    <source>
        <strain evidence="9 10">38-H</strain>
    </source>
</reference>
<dbReference type="Proteomes" id="UP000500961">
    <property type="component" value="Chromosome"/>
</dbReference>
<dbReference type="AlphaFoldDB" id="A0A7D3Y3W8"/>
<keyword evidence="3" id="KW-0813">Transport</keyword>
<feature type="transmembrane region" description="Helical" evidence="8">
    <location>
        <begin position="430"/>
        <end position="450"/>
    </location>
</feature>
<feature type="transmembrane region" description="Helical" evidence="8">
    <location>
        <begin position="6"/>
        <end position="26"/>
    </location>
</feature>
<keyword evidence="4 8" id="KW-0812">Transmembrane</keyword>
<dbReference type="EMBL" id="CP041345">
    <property type="protein sequence ID" value="QKG79609.1"/>
    <property type="molecule type" value="Genomic_DNA"/>
</dbReference>
<dbReference type="InterPro" id="IPR050277">
    <property type="entry name" value="Sodium:Solute_Symporter"/>
</dbReference>
<accession>A0A7D3Y3W8</accession>
<evidence type="ECO:0000256" key="7">
    <source>
        <dbReference type="RuleBase" id="RU362091"/>
    </source>
</evidence>
<feature type="transmembrane region" description="Helical" evidence="8">
    <location>
        <begin position="456"/>
        <end position="472"/>
    </location>
</feature>